<dbReference type="InterPro" id="IPR001633">
    <property type="entry name" value="EAL_dom"/>
</dbReference>
<dbReference type="Pfam" id="PF00563">
    <property type="entry name" value="EAL"/>
    <property type="match status" value="1"/>
</dbReference>
<dbReference type="SUPFAM" id="SSF141868">
    <property type="entry name" value="EAL domain-like"/>
    <property type="match status" value="1"/>
</dbReference>
<gene>
    <name evidence="2" type="ORF">SAMN04488003_113101</name>
</gene>
<dbReference type="RefSeq" id="WP_089903340.1">
    <property type="nucleotide sequence ID" value="NZ_FOCI01000013.1"/>
</dbReference>
<name>A0A1H8FQW4_9RHOB</name>
<dbReference type="Proteomes" id="UP000199585">
    <property type="component" value="Unassembled WGS sequence"/>
</dbReference>
<dbReference type="GO" id="GO:0071111">
    <property type="term" value="F:cyclic-guanylate-specific phosphodiesterase activity"/>
    <property type="evidence" value="ECO:0007669"/>
    <property type="project" value="InterPro"/>
</dbReference>
<evidence type="ECO:0000313" key="3">
    <source>
        <dbReference type="Proteomes" id="UP000199585"/>
    </source>
</evidence>
<dbReference type="EMBL" id="FOCI01000013">
    <property type="protein sequence ID" value="SEN33980.1"/>
    <property type="molecule type" value="Genomic_DNA"/>
</dbReference>
<dbReference type="InterPro" id="IPR050706">
    <property type="entry name" value="Cyclic-di-GMP_PDE-like"/>
</dbReference>
<dbReference type="InterPro" id="IPR035919">
    <property type="entry name" value="EAL_sf"/>
</dbReference>
<feature type="domain" description="EAL" evidence="1">
    <location>
        <begin position="28"/>
        <end position="271"/>
    </location>
</feature>
<dbReference type="PANTHER" id="PTHR33121:SF79">
    <property type="entry name" value="CYCLIC DI-GMP PHOSPHODIESTERASE PDED-RELATED"/>
    <property type="match status" value="1"/>
</dbReference>
<protein>
    <submittedName>
        <fullName evidence="2">EAL domain, c-di-GMP-specific phosphodiesterase class I (Or its enzymatically inactive variant)</fullName>
    </submittedName>
</protein>
<keyword evidence="3" id="KW-1185">Reference proteome</keyword>
<dbReference type="Gene3D" id="3.20.20.450">
    <property type="entry name" value="EAL domain"/>
    <property type="match status" value="1"/>
</dbReference>
<sequence>MPQSHVSALPDGEQDYADPLQFAFASRDADTPTLVTRALDAGRAQLAFQPIVLTATPGKVAFYEGLIRLLDDAGRVIPAANFMPQVADSAIGRRIDTLALQLALRMLRLHQGMRLSINVSARSLADWRWRRTLEAGLVEHGALGQRLIFEISETSAMHLHEVVMGFMEDMQPRGVAFALDGFGGGMTAFRHLKDFFFDMVKIDKSFVKGIAGDPDNQVLVEALVTVAHQFEMFAVAEGVENARDAAWLQGIAVDCLQGYHFGAPKFEIDER</sequence>
<accession>A0A1H8FQW4</accession>
<evidence type="ECO:0000259" key="1">
    <source>
        <dbReference type="PROSITE" id="PS50883"/>
    </source>
</evidence>
<dbReference type="SMART" id="SM00052">
    <property type="entry name" value="EAL"/>
    <property type="match status" value="1"/>
</dbReference>
<dbReference type="PROSITE" id="PS50883">
    <property type="entry name" value="EAL"/>
    <property type="match status" value="1"/>
</dbReference>
<dbReference type="AlphaFoldDB" id="A0A1H8FQW4"/>
<proteinExistence type="predicted"/>
<dbReference type="PANTHER" id="PTHR33121">
    <property type="entry name" value="CYCLIC DI-GMP PHOSPHODIESTERASE PDEF"/>
    <property type="match status" value="1"/>
</dbReference>
<dbReference type="CDD" id="cd01948">
    <property type="entry name" value="EAL"/>
    <property type="match status" value="1"/>
</dbReference>
<dbReference type="STRING" id="245187.SAMN04488003_113101"/>
<dbReference type="OrthoDB" id="23692at2"/>
<organism evidence="2 3">
    <name type="scientific">Loktanella fryxellensis</name>
    <dbReference type="NCBI Taxonomy" id="245187"/>
    <lineage>
        <taxon>Bacteria</taxon>
        <taxon>Pseudomonadati</taxon>
        <taxon>Pseudomonadota</taxon>
        <taxon>Alphaproteobacteria</taxon>
        <taxon>Rhodobacterales</taxon>
        <taxon>Roseobacteraceae</taxon>
        <taxon>Loktanella</taxon>
    </lineage>
</organism>
<evidence type="ECO:0000313" key="2">
    <source>
        <dbReference type="EMBL" id="SEN33980.1"/>
    </source>
</evidence>
<reference evidence="2 3" key="1">
    <citation type="submission" date="2016-10" db="EMBL/GenBank/DDBJ databases">
        <authorList>
            <person name="de Groot N.N."/>
        </authorList>
    </citation>
    <scope>NUCLEOTIDE SEQUENCE [LARGE SCALE GENOMIC DNA]</scope>
    <source>
        <strain evidence="2 3">DSM 16213</strain>
    </source>
</reference>